<evidence type="ECO:0000313" key="1">
    <source>
        <dbReference type="EMBL" id="MCP9276501.1"/>
    </source>
</evidence>
<accession>A0ABT1MBH4</accession>
<evidence type="ECO:0000313" key="2">
    <source>
        <dbReference type="Proteomes" id="UP001651690"/>
    </source>
</evidence>
<sequence length="142" mass="15612">MVKRSNPAFDLRLRSAVEQLGRMCAVIEVSVIRAERTAHTSGAAVARVAAHDHHRVETMRSRVKRDAMRLARRASRTGDLRVVLTLVRQADALSRLSSWVPELVAVGRDAATVDDRDFGRRTSEMNHAVALGGIPSPPDPAR</sequence>
<dbReference type="Proteomes" id="UP001651690">
    <property type="component" value="Unassembled WGS sequence"/>
</dbReference>
<dbReference type="RefSeq" id="WP_255064550.1">
    <property type="nucleotide sequence ID" value="NZ_JANDBD010000017.1"/>
</dbReference>
<gene>
    <name evidence="1" type="ORF">NM203_30365</name>
</gene>
<evidence type="ECO:0008006" key="3">
    <source>
        <dbReference type="Google" id="ProtNLM"/>
    </source>
</evidence>
<proteinExistence type="predicted"/>
<organism evidence="1 2">
    <name type="scientific">Mycolicibacterium arenosum</name>
    <dbReference type="NCBI Taxonomy" id="2952157"/>
    <lineage>
        <taxon>Bacteria</taxon>
        <taxon>Bacillati</taxon>
        <taxon>Actinomycetota</taxon>
        <taxon>Actinomycetes</taxon>
        <taxon>Mycobacteriales</taxon>
        <taxon>Mycobacteriaceae</taxon>
        <taxon>Mycolicibacterium</taxon>
    </lineage>
</organism>
<dbReference type="EMBL" id="JANDBD010000017">
    <property type="protein sequence ID" value="MCP9276501.1"/>
    <property type="molecule type" value="Genomic_DNA"/>
</dbReference>
<keyword evidence="2" id="KW-1185">Reference proteome</keyword>
<dbReference type="SUPFAM" id="SSF109755">
    <property type="entry name" value="PhoU-like"/>
    <property type="match status" value="1"/>
</dbReference>
<comment type="caution">
    <text evidence="1">The sequence shown here is derived from an EMBL/GenBank/DDBJ whole genome shotgun (WGS) entry which is preliminary data.</text>
</comment>
<protein>
    <recommendedName>
        <fullName evidence="3">CHAD domain-containing protein</fullName>
    </recommendedName>
</protein>
<reference evidence="1 2" key="1">
    <citation type="submission" date="2022-06" db="EMBL/GenBank/DDBJ databases">
        <title>Mycolicibacterium sp. CAU 1645 isolated from seawater.</title>
        <authorList>
            <person name="Kim W."/>
        </authorList>
    </citation>
    <scope>NUCLEOTIDE SEQUENCE [LARGE SCALE GENOMIC DNA]</scope>
    <source>
        <strain evidence="1 2">CAU 1645</strain>
    </source>
</reference>
<name>A0ABT1MBH4_9MYCO</name>